<feature type="compositionally biased region" description="Low complexity" evidence="5">
    <location>
        <begin position="746"/>
        <end position="756"/>
    </location>
</feature>
<reference evidence="7 8" key="1">
    <citation type="journal article" date="2007" name="Science">
        <title>The Chlamydomonas genome reveals the evolution of key animal and plant functions.</title>
        <authorList>
            <person name="Merchant S.S."/>
            <person name="Prochnik S.E."/>
            <person name="Vallon O."/>
            <person name="Harris E.H."/>
            <person name="Karpowicz S.J."/>
            <person name="Witman G.B."/>
            <person name="Terry A."/>
            <person name="Salamov A."/>
            <person name="Fritz-Laylin L.K."/>
            <person name="Marechal-Drouard L."/>
            <person name="Marshall W.F."/>
            <person name="Qu L.H."/>
            <person name="Nelson D.R."/>
            <person name="Sanderfoot A.A."/>
            <person name="Spalding M.H."/>
            <person name="Kapitonov V.V."/>
            <person name="Ren Q."/>
            <person name="Ferris P."/>
            <person name="Lindquist E."/>
            <person name="Shapiro H."/>
            <person name="Lucas S.M."/>
            <person name="Grimwood J."/>
            <person name="Schmutz J."/>
            <person name="Cardol P."/>
            <person name="Cerutti H."/>
            <person name="Chanfreau G."/>
            <person name="Chen C.L."/>
            <person name="Cognat V."/>
            <person name="Croft M.T."/>
            <person name="Dent R."/>
            <person name="Dutcher S."/>
            <person name="Fernandez E."/>
            <person name="Fukuzawa H."/>
            <person name="Gonzalez-Ballester D."/>
            <person name="Gonzalez-Halphen D."/>
            <person name="Hallmann A."/>
            <person name="Hanikenne M."/>
            <person name="Hippler M."/>
            <person name="Inwood W."/>
            <person name="Jabbari K."/>
            <person name="Kalanon M."/>
            <person name="Kuras R."/>
            <person name="Lefebvre P.A."/>
            <person name="Lemaire S.D."/>
            <person name="Lobanov A.V."/>
            <person name="Lohr M."/>
            <person name="Manuell A."/>
            <person name="Meier I."/>
            <person name="Mets L."/>
            <person name="Mittag M."/>
            <person name="Mittelmeier T."/>
            <person name="Moroney J.V."/>
            <person name="Moseley J."/>
            <person name="Napoli C."/>
            <person name="Nedelcu A.M."/>
            <person name="Niyogi K."/>
            <person name="Novoselov S.V."/>
            <person name="Paulsen I.T."/>
            <person name="Pazour G."/>
            <person name="Purton S."/>
            <person name="Ral J.P."/>
            <person name="Riano-Pachon D.M."/>
            <person name="Riekhof W."/>
            <person name="Rymarquis L."/>
            <person name="Schroda M."/>
            <person name="Stern D."/>
            <person name="Umen J."/>
            <person name="Willows R."/>
            <person name="Wilson N."/>
            <person name="Zimmer S.L."/>
            <person name="Allmer J."/>
            <person name="Balk J."/>
            <person name="Bisova K."/>
            <person name="Chen C.J."/>
            <person name="Elias M."/>
            <person name="Gendler K."/>
            <person name="Hauser C."/>
            <person name="Lamb M.R."/>
            <person name="Ledford H."/>
            <person name="Long J.C."/>
            <person name="Minagawa J."/>
            <person name="Page M.D."/>
            <person name="Pan J."/>
            <person name="Pootakham W."/>
            <person name="Roje S."/>
            <person name="Rose A."/>
            <person name="Stahlberg E."/>
            <person name="Terauchi A.M."/>
            <person name="Yang P."/>
            <person name="Ball S."/>
            <person name="Bowler C."/>
            <person name="Dieckmann C.L."/>
            <person name="Gladyshev V.N."/>
            <person name="Green P."/>
            <person name="Jorgensen R."/>
            <person name="Mayfield S."/>
            <person name="Mueller-Roeber B."/>
            <person name="Rajamani S."/>
            <person name="Sayre R.T."/>
            <person name="Brokstein P."/>
            <person name="Dubchak I."/>
            <person name="Goodstein D."/>
            <person name="Hornick L."/>
            <person name="Huang Y.W."/>
            <person name="Jhaveri J."/>
            <person name="Luo Y."/>
            <person name="Martinez D."/>
            <person name="Ngau W.C."/>
            <person name="Otillar B."/>
            <person name="Poliakov A."/>
            <person name="Porter A."/>
            <person name="Szajkowski L."/>
            <person name="Werner G."/>
            <person name="Zhou K."/>
            <person name="Grigoriev I.V."/>
            <person name="Rokhsar D.S."/>
            <person name="Grossman A.R."/>
        </authorList>
    </citation>
    <scope>NUCLEOTIDE SEQUENCE [LARGE SCALE GENOMIC DNA]</scope>
    <source>
        <strain evidence="8">CC-503</strain>
    </source>
</reference>
<feature type="region of interest" description="Disordered" evidence="5">
    <location>
        <begin position="746"/>
        <end position="770"/>
    </location>
</feature>
<evidence type="ECO:0000313" key="8">
    <source>
        <dbReference type="Proteomes" id="UP000006906"/>
    </source>
</evidence>
<keyword evidence="2" id="KW-0645">Protease</keyword>
<dbReference type="InterPro" id="IPR004635">
    <property type="entry name" value="Pept_S49_SppA"/>
</dbReference>
<dbReference type="GO" id="GO:0009535">
    <property type="term" value="C:chloroplast thylakoid membrane"/>
    <property type="evidence" value="ECO:0000318"/>
    <property type="project" value="GO_Central"/>
</dbReference>
<dbReference type="InParanoid" id="A0A2K3DAQ7"/>
<dbReference type="InterPro" id="IPR047272">
    <property type="entry name" value="S49_SppA_C"/>
</dbReference>
<dbReference type="Gene3D" id="3.90.226.10">
    <property type="entry name" value="2-enoyl-CoA Hydratase, Chain A, domain 1"/>
    <property type="match status" value="3"/>
</dbReference>
<evidence type="ECO:0000256" key="3">
    <source>
        <dbReference type="ARBA" id="ARBA00022801"/>
    </source>
</evidence>
<sequence length="770" mass="80783">MSSFKMLGAHRSQLAQRRSTQGWRTAAALCSPRAARRAARTARLLCRAEQETSTVTTTTATEAANTSNGNGNGNGAAEKASRGAGAFPSELLSAEELPYVAPDDSAKFWTGFKLGFALPWRRFKKDSVLAFKLEGDISDQERTFFDSGTSLPALCQALRKAALDPRIQGVAIEIAPLAIGWGKVQEIKRHIDYFRASGKYCVAYMKQAGEKEYYLATACSEMYAPPSAYLSLRGFVTGGTFLRGVLDKVGVEPQVKRIGAYKSAGDQLLRRTMASEQREQLGAIQADVVEEFLRQVSTALGKSRQEVVEFVEAGVYDTAAFKAGGWLTDLWYEDQLINELKMRTTGLRPVEGESERDKEKREKELAKPLRRVGLRKYSSVSPTAFPTLGTAGGKKRIVVLRTSGAIVGKASSGSVITPDGVIPKLRALAKDKSVAAVVLRVDSPGGDALAADLMWREIRQLDAVKPVIASMADVAASGGYYMGMAARAIVAEPLTITGSIGVVTGKFNLSELYAKIGYNKELISWGRFAELLADNRSFSKEEAELFDASAQHAYESFRNKAASSRDMDVEDMQAVAQGRVWSGNAAIKVKLVDALGGVNRAIAMARHAAGIPAEEPVTVVELGKVRPSPTALIGGGAMAGALMLTSLLRGQSPADALASAAGASAALGMGMGSLSAGAAVGNADAAAAAAAAAPVVAAVAREAAALAAVLQPGRAAYLLTDVDALSVAAGSSSLGGVMGASSLGGSSSAGSSSSGEFLEEGGSEGLLPWW</sequence>
<dbReference type="PANTHER" id="PTHR33209">
    <property type="entry name" value="PROTEASE 4"/>
    <property type="match status" value="1"/>
</dbReference>
<dbReference type="KEGG" id="cre:CHLRE_10g444550v5"/>
<dbReference type="InterPro" id="IPR002142">
    <property type="entry name" value="Peptidase_S49"/>
</dbReference>
<evidence type="ECO:0000313" key="7">
    <source>
        <dbReference type="EMBL" id="PNW77616.1"/>
    </source>
</evidence>
<feature type="domain" description="Peptidase S49" evidence="6">
    <location>
        <begin position="460"/>
        <end position="610"/>
    </location>
</feature>
<dbReference type="Proteomes" id="UP000006906">
    <property type="component" value="Chromosome 10"/>
</dbReference>
<dbReference type="AlphaFoldDB" id="A0A2K3DAQ7"/>
<name>A0A2K3DAQ7_CHLRE</name>
<dbReference type="STRING" id="3055.A0A2K3DAQ7"/>
<gene>
    <name evidence="7" type="ORF">CHLRE_10g444550v5</name>
</gene>
<dbReference type="ExpressionAtlas" id="A0A2K3DAQ7">
    <property type="expression patterns" value="baseline and differential"/>
</dbReference>
<evidence type="ECO:0000259" key="6">
    <source>
        <dbReference type="Pfam" id="PF01343"/>
    </source>
</evidence>
<feature type="compositionally biased region" description="Polar residues" evidence="5">
    <location>
        <begin position="13"/>
        <end position="22"/>
    </location>
</feature>
<dbReference type="GeneID" id="5716147"/>
<dbReference type="GO" id="GO:0006508">
    <property type="term" value="P:proteolysis"/>
    <property type="evidence" value="ECO:0007669"/>
    <property type="project" value="UniProtKB-KW"/>
</dbReference>
<organism evidence="7 8">
    <name type="scientific">Chlamydomonas reinhardtii</name>
    <name type="common">Chlamydomonas smithii</name>
    <dbReference type="NCBI Taxonomy" id="3055"/>
    <lineage>
        <taxon>Eukaryota</taxon>
        <taxon>Viridiplantae</taxon>
        <taxon>Chlorophyta</taxon>
        <taxon>core chlorophytes</taxon>
        <taxon>Chlorophyceae</taxon>
        <taxon>CS clade</taxon>
        <taxon>Chlamydomonadales</taxon>
        <taxon>Chlamydomonadaceae</taxon>
        <taxon>Chlamydomonas</taxon>
    </lineage>
</organism>
<feature type="compositionally biased region" description="Low complexity" evidence="5">
    <location>
        <begin position="50"/>
        <end position="69"/>
    </location>
</feature>
<proteinExistence type="inferred from homology"/>
<dbReference type="CDD" id="cd07023">
    <property type="entry name" value="S49_Sppa_N_C"/>
    <property type="match status" value="1"/>
</dbReference>
<dbReference type="Gramene" id="PNW77616">
    <property type="protein sequence ID" value="PNW77616"/>
    <property type="gene ID" value="CHLRE_10g444550v5"/>
</dbReference>
<dbReference type="EMBL" id="CM008971">
    <property type="protein sequence ID" value="PNW77616.1"/>
    <property type="molecule type" value="Genomic_DNA"/>
</dbReference>
<dbReference type="OMA" id="IYLHIDI"/>
<feature type="region of interest" description="Disordered" evidence="5">
    <location>
        <begin position="50"/>
        <end position="81"/>
    </location>
</feature>
<feature type="domain" description="Peptidase S49" evidence="6">
    <location>
        <begin position="195"/>
        <end position="341"/>
    </location>
</feature>
<dbReference type="PaxDb" id="3055-EDP05755"/>
<dbReference type="Pfam" id="PF01343">
    <property type="entry name" value="Peptidase_S49"/>
    <property type="match status" value="2"/>
</dbReference>
<dbReference type="OrthoDB" id="45421at2759"/>
<accession>A0A2K3DAQ7</accession>
<protein>
    <recommendedName>
        <fullName evidence="6">Peptidase S49 domain-containing protein</fullName>
    </recommendedName>
</protein>
<evidence type="ECO:0000256" key="1">
    <source>
        <dbReference type="ARBA" id="ARBA00008683"/>
    </source>
</evidence>
<dbReference type="CDD" id="cd07018">
    <property type="entry name" value="S49_SppA_67K_type"/>
    <property type="match status" value="1"/>
</dbReference>
<evidence type="ECO:0000256" key="2">
    <source>
        <dbReference type="ARBA" id="ARBA00022670"/>
    </source>
</evidence>
<keyword evidence="8" id="KW-1185">Reference proteome</keyword>
<evidence type="ECO:0000256" key="4">
    <source>
        <dbReference type="ARBA" id="ARBA00022825"/>
    </source>
</evidence>
<dbReference type="InterPro" id="IPR029045">
    <property type="entry name" value="ClpP/crotonase-like_dom_sf"/>
</dbReference>
<dbReference type="NCBIfam" id="TIGR00706">
    <property type="entry name" value="SppA_dom"/>
    <property type="match status" value="1"/>
</dbReference>
<comment type="similarity">
    <text evidence="1">Belongs to the peptidase S49 family.</text>
</comment>
<keyword evidence="4" id="KW-0720">Serine protease</keyword>
<keyword evidence="3" id="KW-0378">Hydrolase</keyword>
<evidence type="ECO:0000256" key="5">
    <source>
        <dbReference type="SAM" id="MobiDB-lite"/>
    </source>
</evidence>
<dbReference type="InterPro" id="IPR047217">
    <property type="entry name" value="S49_SppA_67K_type_N"/>
</dbReference>
<dbReference type="FunCoup" id="A0A2K3DAQ7">
    <property type="interactions" value="133"/>
</dbReference>
<dbReference type="PANTHER" id="PTHR33209:SF1">
    <property type="entry name" value="PEPTIDASE S49 DOMAIN-CONTAINING PROTEIN"/>
    <property type="match status" value="1"/>
</dbReference>
<dbReference type="SUPFAM" id="SSF52096">
    <property type="entry name" value="ClpP/crotonase"/>
    <property type="match status" value="2"/>
</dbReference>
<feature type="region of interest" description="Disordered" evidence="5">
    <location>
        <begin position="1"/>
        <end position="22"/>
    </location>
</feature>
<dbReference type="RefSeq" id="XP_042920246.1">
    <property type="nucleotide sequence ID" value="XM_043066849.1"/>
</dbReference>
<dbReference type="GO" id="GO:0004252">
    <property type="term" value="F:serine-type endopeptidase activity"/>
    <property type="evidence" value="ECO:0000318"/>
    <property type="project" value="GO_Central"/>
</dbReference>